<dbReference type="InterPro" id="IPR029058">
    <property type="entry name" value="AB_hydrolase_fold"/>
</dbReference>
<comment type="caution">
    <text evidence="1">The sequence shown here is derived from an EMBL/GenBank/DDBJ whole genome shotgun (WGS) entry which is preliminary data.</text>
</comment>
<reference evidence="1 2" key="1">
    <citation type="submission" date="2019-03" db="EMBL/GenBank/DDBJ databases">
        <title>Genomic Encyclopedia of Type Strains, Phase IV (KMG-IV): sequencing the most valuable type-strain genomes for metagenomic binning, comparative biology and taxonomic classification.</title>
        <authorList>
            <person name="Goeker M."/>
        </authorList>
    </citation>
    <scope>NUCLEOTIDE SEQUENCE [LARGE SCALE GENOMIC DNA]</scope>
    <source>
        <strain evidence="1 2">DSM 103236</strain>
    </source>
</reference>
<dbReference type="Proteomes" id="UP000295684">
    <property type="component" value="Unassembled WGS sequence"/>
</dbReference>
<evidence type="ECO:0008006" key="3">
    <source>
        <dbReference type="Google" id="ProtNLM"/>
    </source>
</evidence>
<dbReference type="PANTHER" id="PTHR22946">
    <property type="entry name" value="DIENELACTONE HYDROLASE DOMAIN-CONTAINING PROTEIN-RELATED"/>
    <property type="match status" value="1"/>
</dbReference>
<dbReference type="EMBL" id="SLWO01000009">
    <property type="protein sequence ID" value="TCO19903.1"/>
    <property type="molecule type" value="Genomic_DNA"/>
</dbReference>
<accession>A0A4R2H445</accession>
<dbReference type="Gene3D" id="3.40.50.1820">
    <property type="entry name" value="alpha/beta hydrolase"/>
    <property type="match status" value="1"/>
</dbReference>
<name>A0A4R2H445_9SPHI</name>
<evidence type="ECO:0000313" key="1">
    <source>
        <dbReference type="EMBL" id="TCO19903.1"/>
    </source>
</evidence>
<gene>
    <name evidence="1" type="ORF">EV200_10986</name>
</gene>
<evidence type="ECO:0000313" key="2">
    <source>
        <dbReference type="Proteomes" id="UP000295684"/>
    </source>
</evidence>
<organism evidence="1 2">
    <name type="scientific">Pedobacter psychrotolerans</name>
    <dbReference type="NCBI Taxonomy" id="1843235"/>
    <lineage>
        <taxon>Bacteria</taxon>
        <taxon>Pseudomonadati</taxon>
        <taxon>Bacteroidota</taxon>
        <taxon>Sphingobacteriia</taxon>
        <taxon>Sphingobacteriales</taxon>
        <taxon>Sphingobacteriaceae</taxon>
        <taxon>Pedobacter</taxon>
    </lineage>
</organism>
<dbReference type="InterPro" id="IPR050261">
    <property type="entry name" value="FrsA_esterase"/>
</dbReference>
<protein>
    <recommendedName>
        <fullName evidence="3">Acetyl xylan esterase AXE1</fullName>
    </recommendedName>
</protein>
<sequence length="526" mass="59817">MRIINHFFCSSSLRGSTTKQSNLSREIASVDEKSSLAMTTNLNSYCFVYQKFRFVIMSRYFKYLVMFLTACLLNANSLSAQTQNTDNLYKKTLSEVLKDIQTRFKVQIKYSEPQVKDKWVNYADWRFRADVDETLANVLTPLDMKVNKEKTGVYKLKEYEYYRWEVQDGWAYLDGLASKYHDKASWEKRKDSIKPQLYQALQLSPLPAKPNSKPIITLKRVFDGYSVENIALEILPGVWINGSLYKPLNTKGKIPFVLSPDGHWEKQRYRADCQIRCATIARMGAMAFSYDLFAWGESMLQFKYEDHRRSLAQTVQTLGGIRILDYFTSLKETDTNRVGISGGSGAGSHSILMTAMDARIKLSAPVVAMSSYFYGGCPCESGMPIHQCGGGTDNVELAAMAAPRPQLLVSDGSDWTAHTPEHDFPYLQKMYGYYGAENKVENVHLPTEKHDFGINKRIALYDFLIKNFKLNGAAVKDKAGKYDESKVTIEKENALYVFGDKGEKLPKNAVMGFENLEKLFPQSKTK</sequence>
<dbReference type="PANTHER" id="PTHR22946:SF8">
    <property type="entry name" value="ACETYL XYLAN ESTERASE DOMAIN-CONTAINING PROTEIN"/>
    <property type="match status" value="1"/>
</dbReference>
<proteinExistence type="predicted"/>
<dbReference type="AlphaFoldDB" id="A0A4R2H445"/>
<dbReference type="SUPFAM" id="SSF53474">
    <property type="entry name" value="alpha/beta-Hydrolases"/>
    <property type="match status" value="1"/>
</dbReference>